<dbReference type="SUPFAM" id="SSF56672">
    <property type="entry name" value="DNA/RNA polymerases"/>
    <property type="match status" value="1"/>
</dbReference>
<feature type="compositionally biased region" description="Basic residues" evidence="6">
    <location>
        <begin position="23"/>
        <end position="40"/>
    </location>
</feature>
<dbReference type="Gene3D" id="1.10.150.20">
    <property type="entry name" value="5' to 3' exonuclease, C-terminal subdomain"/>
    <property type="match status" value="1"/>
</dbReference>
<dbReference type="GeneID" id="117563683"/>
<dbReference type="GO" id="GO:0005760">
    <property type="term" value="C:gamma DNA polymerase complex"/>
    <property type="evidence" value="ECO:0007669"/>
    <property type="project" value="InterPro"/>
</dbReference>
<evidence type="ECO:0000256" key="3">
    <source>
        <dbReference type="ARBA" id="ARBA00022695"/>
    </source>
</evidence>
<dbReference type="Proteomes" id="UP000515160">
    <property type="component" value="Chromosome 2L"/>
</dbReference>
<dbReference type="InterPro" id="IPR002297">
    <property type="entry name" value="DNA-dir_DNA_pol_A_mt"/>
</dbReference>
<evidence type="ECO:0000256" key="6">
    <source>
        <dbReference type="SAM" id="MobiDB-lite"/>
    </source>
</evidence>
<keyword evidence="3" id="KW-0548">Nucleotidyltransferase</keyword>
<dbReference type="PANTHER" id="PTHR10267">
    <property type="entry name" value="DNA POLYMERASE SUBUNIT GAMMA-1"/>
    <property type="match status" value="1"/>
</dbReference>
<sequence>MRLLRCYATKVGRDHYASSSTKVFRKLPSKNNKPKPKPKHAQQADEEYAENLVKVQMISQNLHRQIFPQALRQYSDVQKAAANLYNAELKRHGIDVASTSCMPDVQLKLPQLRGPNIEQHFHAIAKEQVQPYEALLHPLVACNELPAKPKRWAFYAGWTAYDPTDGSATPVQKPLEHGLVFDVEVCVREGSTPVLATAVSTKRWYCWVSPRLTKHRLNVQSMDPIDVDHNNERPHYSLDELISLGRDEPSLIVGHNVSYDRARLREQYLIEDTGTRFVDTMSLHMCVSGVTSYQRAMLKSKKEPAVEDLEWLEQSSLNSLVDVHRLYCGGDELSKEPRNIFVEGSLDQVRQHFQSLVNYCAGDVEATHRVLRVLYPLYAERFPHPVTLAGMLEMGSAYLPVNSNWERYIRDAQLTYEDLSIEAKYHLGRRAEEACALLHDEEYRQHLWLWDEDWSIQTLKLKQPPKRKPLPSVELQHRDLSTNQRQLQQKFQHLYDQRALLPARRPLLPGYPQWYRKLCRKPPSVYSEDEPLANEEEELWTPGASEISTGMQIAPKLLSLCWEGYPLHYKREHGWGFLVPFRSDSISAHTKLPMDQLLERCAIPEFARQFASEEHSELAMDMLPQQIDEQLGKRQHYKKISQRQQRLEENYKGSGVWCNQVLDDICFFLKLPHKNGPSFRVGNPLSKDFLNKFSEHALSSGDPTCQGASRVIEIARMMSYWRNNRDRILNQMVVWLQPEELPTALASHAQRIAYGAICPQVVVAGTLTRRAMESTWMTASNSRANRIGSELRAMVQAPPGYKLVGADVDSQELWIASVLGDSYAHGEHGATPLGWMTLSGSKANGSDMHSITAKVVGISRDQAKVINYARIYGAGQQFAETLLQQFNPSLSASEAKAKAMKMFAATKGKRVYRLREEFHDELDDRAYSSYEANRLAMQRQRSIGEVFHRPNWQGGTESAMFNRLEEIATRKQPETPFLGCRLSRALESQDQEQRFLPTRVNWVVQSGAVDFLHLMLVSMRWLLGPHARFCLSFHDELRYLVKDDVAPKAALAMHITNLLTRSFCASRIGLTDLPMSVAFFSSVEVDTVLRKECTMDCQTPSNPHGLKIGYGIAPGQSLSISEAIEKAGGSDVSQWEWLKEESNKTKN</sequence>
<dbReference type="FunFam" id="1.10.150.20:FF:000125">
    <property type="entry name" value="DNA polymerase subunit gamma-1, mitochondrial"/>
    <property type="match status" value="1"/>
</dbReference>
<dbReference type="GO" id="GO:0003887">
    <property type="term" value="F:DNA-directed DNA polymerase activity"/>
    <property type="evidence" value="ECO:0007669"/>
    <property type="project" value="UniProtKB-KW"/>
</dbReference>
<keyword evidence="4" id="KW-0239">DNA-directed DNA polymerase</keyword>
<dbReference type="PANTHER" id="PTHR10267:SF0">
    <property type="entry name" value="DNA POLYMERASE SUBUNIT GAMMA-1"/>
    <property type="match status" value="1"/>
</dbReference>
<organism evidence="8 9">
    <name type="scientific">Drosophila albomicans</name>
    <name type="common">Fruit fly</name>
    <dbReference type="NCBI Taxonomy" id="7291"/>
    <lineage>
        <taxon>Eukaryota</taxon>
        <taxon>Metazoa</taxon>
        <taxon>Ecdysozoa</taxon>
        <taxon>Arthropoda</taxon>
        <taxon>Hexapoda</taxon>
        <taxon>Insecta</taxon>
        <taxon>Pterygota</taxon>
        <taxon>Neoptera</taxon>
        <taxon>Endopterygota</taxon>
        <taxon>Diptera</taxon>
        <taxon>Brachycera</taxon>
        <taxon>Muscomorpha</taxon>
        <taxon>Ephydroidea</taxon>
        <taxon>Drosophilidae</taxon>
        <taxon>Drosophila</taxon>
    </lineage>
</organism>
<reference evidence="9" key="1">
    <citation type="submission" date="2025-08" db="UniProtKB">
        <authorList>
            <consortium name="RefSeq"/>
        </authorList>
    </citation>
    <scope>IDENTIFICATION</scope>
    <source>
        <strain evidence="9">15112-1751.03</strain>
        <tissue evidence="9">Whole Adult</tissue>
    </source>
</reference>
<dbReference type="AlphaFoldDB" id="A0A6P8WJU1"/>
<dbReference type="CTD" id="8205"/>
<evidence type="ECO:0000313" key="9">
    <source>
        <dbReference type="RefSeq" id="XP_034098005.2"/>
    </source>
</evidence>
<dbReference type="GO" id="GO:0006264">
    <property type="term" value="P:mitochondrial DNA replication"/>
    <property type="evidence" value="ECO:0007669"/>
    <property type="project" value="TreeGrafter"/>
</dbReference>
<dbReference type="InterPro" id="IPR043502">
    <property type="entry name" value="DNA/RNA_pol_sf"/>
</dbReference>
<evidence type="ECO:0000256" key="4">
    <source>
        <dbReference type="ARBA" id="ARBA00022932"/>
    </source>
</evidence>
<keyword evidence="8" id="KW-1185">Reference proteome</keyword>
<dbReference type="InterPro" id="IPR041336">
    <property type="entry name" value="DNApol_Exo"/>
</dbReference>
<dbReference type="Pfam" id="PF00476">
    <property type="entry name" value="DNA_pol_A"/>
    <property type="match status" value="1"/>
</dbReference>
<gene>
    <name evidence="9" type="primary">LOC117563683</name>
</gene>
<dbReference type="GO" id="GO:0003677">
    <property type="term" value="F:DNA binding"/>
    <property type="evidence" value="ECO:0007669"/>
    <property type="project" value="InterPro"/>
</dbReference>
<protein>
    <recommendedName>
        <fullName evidence="1">DNA-directed DNA polymerase</fullName>
        <ecNumber evidence="1">2.7.7.7</ecNumber>
    </recommendedName>
    <alternativeName>
        <fullName evidence="5">Mitochondrial DNA polymerase catalytic subunit</fullName>
    </alternativeName>
</protein>
<dbReference type="Pfam" id="PF18136">
    <property type="entry name" value="DNApol_Exo"/>
    <property type="match status" value="1"/>
</dbReference>
<evidence type="ECO:0000256" key="5">
    <source>
        <dbReference type="ARBA" id="ARBA00031966"/>
    </source>
</evidence>
<dbReference type="InterPro" id="IPR001098">
    <property type="entry name" value="DNA-dir_DNA_pol_A_palm_dom"/>
</dbReference>
<dbReference type="InterPro" id="IPR012337">
    <property type="entry name" value="RNaseH-like_sf"/>
</dbReference>
<dbReference type="RefSeq" id="XP_034098005.2">
    <property type="nucleotide sequence ID" value="XM_034242114.2"/>
</dbReference>
<feature type="region of interest" description="Disordered" evidence="6">
    <location>
        <begin position="19"/>
        <end position="45"/>
    </location>
</feature>
<dbReference type="FunFam" id="3.30.420.390:FF:000008">
    <property type="entry name" value="DNA polymerase family A"/>
    <property type="match status" value="1"/>
</dbReference>
<dbReference type="Gene3D" id="3.30.420.390">
    <property type="match status" value="2"/>
</dbReference>
<dbReference type="EC" id="2.7.7.7" evidence="1"/>
<evidence type="ECO:0000313" key="8">
    <source>
        <dbReference type="Proteomes" id="UP000515160"/>
    </source>
</evidence>
<dbReference type="SMART" id="SM00482">
    <property type="entry name" value="POLAc"/>
    <property type="match status" value="1"/>
</dbReference>
<proteinExistence type="predicted"/>
<accession>A0A6P8WJU1</accession>
<feature type="domain" description="DNA-directed DNA polymerase family A palm" evidence="7">
    <location>
        <begin position="788"/>
        <end position="1045"/>
    </location>
</feature>
<dbReference type="PRINTS" id="PR00867">
    <property type="entry name" value="DNAPOLG"/>
</dbReference>
<evidence type="ECO:0000259" key="7">
    <source>
        <dbReference type="SMART" id="SM00482"/>
    </source>
</evidence>
<dbReference type="Gene3D" id="3.30.70.370">
    <property type="match status" value="1"/>
</dbReference>
<dbReference type="InterPro" id="IPR019760">
    <property type="entry name" value="DNA-dir_DNA_pol_A_CS"/>
</dbReference>
<dbReference type="OrthoDB" id="5588663at2759"/>
<name>A0A6P8WJU1_DROAB</name>
<dbReference type="SUPFAM" id="SSF53098">
    <property type="entry name" value="Ribonuclease H-like"/>
    <property type="match status" value="1"/>
</dbReference>
<evidence type="ECO:0000256" key="2">
    <source>
        <dbReference type="ARBA" id="ARBA00022679"/>
    </source>
</evidence>
<dbReference type="PROSITE" id="PS00447">
    <property type="entry name" value="DNA_POLYMERASE_A"/>
    <property type="match status" value="1"/>
</dbReference>
<dbReference type="FunFam" id="3.30.420.390:FF:000001">
    <property type="entry name" value="DNA polymerase gamma, catalytic subunit"/>
    <property type="match status" value="1"/>
</dbReference>
<dbReference type="GO" id="GO:0008408">
    <property type="term" value="F:3'-5' exonuclease activity"/>
    <property type="evidence" value="ECO:0007669"/>
    <property type="project" value="TreeGrafter"/>
</dbReference>
<evidence type="ECO:0000256" key="1">
    <source>
        <dbReference type="ARBA" id="ARBA00012417"/>
    </source>
</evidence>
<keyword evidence="2" id="KW-0808">Transferase</keyword>